<proteinExistence type="predicted"/>
<evidence type="ECO:0000313" key="13">
    <source>
        <dbReference type="EMBL" id="VVD85668.1"/>
    </source>
</evidence>
<comment type="subunit">
    <text evidence="2">Homotrimer.</text>
</comment>
<comment type="caution">
    <text evidence="13">The sequence shown here is derived from an EMBL/GenBank/DDBJ whole genome shotgun (WGS) entry which is preliminary data.</text>
</comment>
<reference evidence="13 14" key="1">
    <citation type="submission" date="2019-08" db="EMBL/GenBank/DDBJ databases">
        <authorList>
            <person name="Peeters C."/>
        </authorList>
    </citation>
    <scope>NUCLEOTIDE SEQUENCE [LARGE SCALE GENOMIC DNA]</scope>
    <source>
        <strain evidence="13 14">LMG 31014</strain>
    </source>
</reference>
<feature type="chain" id="PRO_5046880308" evidence="11">
    <location>
        <begin position="35"/>
        <end position="405"/>
    </location>
</feature>
<keyword evidence="4" id="KW-1134">Transmembrane beta strand</keyword>
<name>A0ABY6VT58_9BURK</name>
<organism evidence="13 14">
    <name type="scientific">Pandoraea soli</name>
    <dbReference type="NCBI Taxonomy" id="2508293"/>
    <lineage>
        <taxon>Bacteria</taxon>
        <taxon>Pseudomonadati</taxon>
        <taxon>Pseudomonadota</taxon>
        <taxon>Betaproteobacteria</taxon>
        <taxon>Burkholderiales</taxon>
        <taxon>Burkholderiaceae</taxon>
        <taxon>Pandoraea</taxon>
    </lineage>
</organism>
<evidence type="ECO:0000313" key="14">
    <source>
        <dbReference type="Proteomes" id="UP000405357"/>
    </source>
</evidence>
<accession>A0ABY6VT58</accession>
<sequence>MNSRTRADKGRGLSLTLTVTTAAALMVFSSAASAQSSVTLYGLVDAGMSFNSNAGGKHQTAMTSGNMNGARWGLTGAEDLGGGLKAIFQLEAGYSVTNGTIGQNGTEFGRQAYVGLANQYGTFTLGRQYSDVSVKVGPFQAASWAAGGAAYGAHVGDVDNLDSSWRINNAVKFQSVDYHGVTFGGLYSFGGRAGNFAQNNIYDLDVAYANGPFSAAVAYLYAKNPNFSFYGNRADDSTTGVNITSPAVAGYASAGSQQIVTAGAAYKLGAATLGVVYSNVKFFGLGATPVAGLSPVTSAYRGSATFNIGEVSVKYNVTPSLLLGLAYSYTRDSGATSDSGAHYNQYDLGALYSLSKRTTLYLVGLYQTASGTNSLGNKAVAAINLATPSSTNHQLVATLGINHKF</sequence>
<dbReference type="PANTHER" id="PTHR34501:SF9">
    <property type="entry name" value="MAJOR OUTER MEMBRANE PROTEIN P.IA"/>
    <property type="match status" value="1"/>
</dbReference>
<feature type="signal peptide" evidence="11">
    <location>
        <begin position="1"/>
        <end position="34"/>
    </location>
</feature>
<dbReference type="InterPro" id="IPR002299">
    <property type="entry name" value="Porin_Neis"/>
</dbReference>
<evidence type="ECO:0000256" key="1">
    <source>
        <dbReference type="ARBA" id="ARBA00004571"/>
    </source>
</evidence>
<evidence type="ECO:0000256" key="4">
    <source>
        <dbReference type="ARBA" id="ARBA00022452"/>
    </source>
</evidence>
<evidence type="ECO:0000256" key="5">
    <source>
        <dbReference type="ARBA" id="ARBA00022692"/>
    </source>
</evidence>
<evidence type="ECO:0000256" key="10">
    <source>
        <dbReference type="ARBA" id="ARBA00023237"/>
    </source>
</evidence>
<protein>
    <submittedName>
        <fullName evidence="13">Porin</fullName>
    </submittedName>
</protein>
<evidence type="ECO:0000256" key="9">
    <source>
        <dbReference type="ARBA" id="ARBA00023136"/>
    </source>
</evidence>
<keyword evidence="10" id="KW-0998">Cell outer membrane</keyword>
<evidence type="ECO:0000256" key="6">
    <source>
        <dbReference type="ARBA" id="ARBA00022729"/>
    </source>
</evidence>
<dbReference type="Pfam" id="PF13609">
    <property type="entry name" value="Porin_4"/>
    <property type="match status" value="1"/>
</dbReference>
<gene>
    <name evidence="13" type="ORF">PSO31014_01335</name>
</gene>
<dbReference type="InterPro" id="IPR033900">
    <property type="entry name" value="Gram_neg_porin_domain"/>
</dbReference>
<dbReference type="Proteomes" id="UP000405357">
    <property type="component" value="Unassembled WGS sequence"/>
</dbReference>
<keyword evidence="5" id="KW-0812">Transmembrane</keyword>
<dbReference type="InterPro" id="IPR023614">
    <property type="entry name" value="Porin_dom_sf"/>
</dbReference>
<keyword evidence="6 11" id="KW-0732">Signal</keyword>
<keyword evidence="8" id="KW-0626">Porin</keyword>
<feature type="domain" description="Porin" evidence="12">
    <location>
        <begin position="22"/>
        <end position="368"/>
    </location>
</feature>
<keyword evidence="3" id="KW-0813">Transport</keyword>
<dbReference type="Gene3D" id="2.40.160.10">
    <property type="entry name" value="Porin"/>
    <property type="match status" value="1"/>
</dbReference>
<evidence type="ECO:0000259" key="12">
    <source>
        <dbReference type="Pfam" id="PF13609"/>
    </source>
</evidence>
<dbReference type="EMBL" id="CABPSG010000003">
    <property type="protein sequence ID" value="VVD85668.1"/>
    <property type="molecule type" value="Genomic_DNA"/>
</dbReference>
<evidence type="ECO:0000256" key="2">
    <source>
        <dbReference type="ARBA" id="ARBA00011233"/>
    </source>
</evidence>
<keyword evidence="14" id="KW-1185">Reference proteome</keyword>
<evidence type="ECO:0000256" key="3">
    <source>
        <dbReference type="ARBA" id="ARBA00022448"/>
    </source>
</evidence>
<dbReference type="PANTHER" id="PTHR34501">
    <property type="entry name" value="PROTEIN YDDL-RELATED"/>
    <property type="match status" value="1"/>
</dbReference>
<comment type="subcellular location">
    <subcellularLocation>
        <location evidence="1">Cell outer membrane</location>
        <topology evidence="1">Multi-pass membrane protein</topology>
    </subcellularLocation>
</comment>
<dbReference type="CDD" id="cd00342">
    <property type="entry name" value="gram_neg_porins"/>
    <property type="match status" value="1"/>
</dbReference>
<keyword evidence="9" id="KW-0472">Membrane</keyword>
<keyword evidence="7" id="KW-0406">Ion transport</keyword>
<dbReference type="PRINTS" id="PR00184">
    <property type="entry name" value="NEISSPPORIN"/>
</dbReference>
<evidence type="ECO:0000256" key="11">
    <source>
        <dbReference type="SAM" id="SignalP"/>
    </source>
</evidence>
<evidence type="ECO:0000256" key="7">
    <source>
        <dbReference type="ARBA" id="ARBA00023065"/>
    </source>
</evidence>
<dbReference type="RefSeq" id="WP_150550884.1">
    <property type="nucleotide sequence ID" value="NZ_CABPSG010000003.1"/>
</dbReference>
<evidence type="ECO:0000256" key="8">
    <source>
        <dbReference type="ARBA" id="ARBA00023114"/>
    </source>
</evidence>
<dbReference type="InterPro" id="IPR050298">
    <property type="entry name" value="Gram-neg_bact_OMP"/>
</dbReference>
<dbReference type="SUPFAM" id="SSF56935">
    <property type="entry name" value="Porins"/>
    <property type="match status" value="1"/>
</dbReference>